<organism evidence="1 2">
    <name type="scientific">Kyrpidia spormannii</name>
    <dbReference type="NCBI Taxonomy" id="2055160"/>
    <lineage>
        <taxon>Bacteria</taxon>
        <taxon>Bacillati</taxon>
        <taxon>Bacillota</taxon>
        <taxon>Bacilli</taxon>
        <taxon>Bacillales</taxon>
        <taxon>Alicyclobacillaceae</taxon>
        <taxon>Kyrpidia</taxon>
    </lineage>
</organism>
<name>A0ACA8Z9H9_9BACL</name>
<sequence>MPVAQPDRASDYESEGREFESLRARQSSARRLYLVEGGLYFLDGYKELSAPPKSFHPPVWCPSTNLEGAAGRLFEENL</sequence>
<protein>
    <submittedName>
        <fullName evidence="1">Uncharacterized protein</fullName>
    </submittedName>
</protein>
<evidence type="ECO:0000313" key="1">
    <source>
        <dbReference type="EMBL" id="CAB3391550.1"/>
    </source>
</evidence>
<gene>
    <name evidence="1" type="ORF">FAVT5_1427</name>
</gene>
<dbReference type="EMBL" id="LR792684">
    <property type="protein sequence ID" value="CAB3391550.1"/>
    <property type="molecule type" value="Genomic_DNA"/>
</dbReference>
<keyword evidence="2" id="KW-1185">Reference proteome</keyword>
<evidence type="ECO:0000313" key="2">
    <source>
        <dbReference type="Proteomes" id="UP000501793"/>
    </source>
</evidence>
<dbReference type="Proteomes" id="UP000501793">
    <property type="component" value="Chromosome"/>
</dbReference>
<accession>A0ACA8Z9H9</accession>
<reference evidence="1" key="1">
    <citation type="submission" date="2020-04" db="EMBL/GenBank/DDBJ databases">
        <authorList>
            <person name="Hogendoorn C."/>
        </authorList>
    </citation>
    <scope>NUCLEOTIDE SEQUENCE</scope>
    <source>
        <strain evidence="1">FAVT5</strain>
    </source>
</reference>
<proteinExistence type="predicted"/>